<sequence>MIQGYCFWFSFWVKGSNLDFFVCCWNLIVRFIITIIHLSTPEFYAHKPNYYTYIVLHCVKMGALPYCCYPPLVLGVHQSESHFPVLYNTSQILIKSIRFFEDIGSVDSGKQIYSLLIHSRR</sequence>
<dbReference type="EMBL" id="JAYMYQ010000008">
    <property type="protein sequence ID" value="KAK7316402.1"/>
    <property type="molecule type" value="Genomic_DNA"/>
</dbReference>
<proteinExistence type="predicted"/>
<protein>
    <submittedName>
        <fullName evidence="1">Uncharacterized protein</fullName>
    </submittedName>
</protein>
<organism evidence="1 2">
    <name type="scientific">Canavalia gladiata</name>
    <name type="common">Sword bean</name>
    <name type="synonym">Dolichos gladiatus</name>
    <dbReference type="NCBI Taxonomy" id="3824"/>
    <lineage>
        <taxon>Eukaryota</taxon>
        <taxon>Viridiplantae</taxon>
        <taxon>Streptophyta</taxon>
        <taxon>Embryophyta</taxon>
        <taxon>Tracheophyta</taxon>
        <taxon>Spermatophyta</taxon>
        <taxon>Magnoliopsida</taxon>
        <taxon>eudicotyledons</taxon>
        <taxon>Gunneridae</taxon>
        <taxon>Pentapetalae</taxon>
        <taxon>rosids</taxon>
        <taxon>fabids</taxon>
        <taxon>Fabales</taxon>
        <taxon>Fabaceae</taxon>
        <taxon>Papilionoideae</taxon>
        <taxon>50 kb inversion clade</taxon>
        <taxon>NPAAA clade</taxon>
        <taxon>indigoferoid/millettioid clade</taxon>
        <taxon>Phaseoleae</taxon>
        <taxon>Canavalia</taxon>
    </lineage>
</organism>
<name>A0AAN9KHR4_CANGL</name>
<reference evidence="1 2" key="1">
    <citation type="submission" date="2024-01" db="EMBL/GenBank/DDBJ databases">
        <title>The genomes of 5 underutilized Papilionoideae crops provide insights into root nodulation and disease resistanc.</title>
        <authorList>
            <person name="Jiang F."/>
        </authorList>
    </citation>
    <scope>NUCLEOTIDE SEQUENCE [LARGE SCALE GENOMIC DNA]</scope>
    <source>
        <strain evidence="1">LVBAO_FW01</strain>
        <tissue evidence="1">Leaves</tissue>
    </source>
</reference>
<accession>A0AAN9KHR4</accession>
<evidence type="ECO:0000313" key="2">
    <source>
        <dbReference type="Proteomes" id="UP001367508"/>
    </source>
</evidence>
<evidence type="ECO:0000313" key="1">
    <source>
        <dbReference type="EMBL" id="KAK7316402.1"/>
    </source>
</evidence>
<gene>
    <name evidence="1" type="ORF">VNO77_35415</name>
</gene>
<dbReference type="AlphaFoldDB" id="A0AAN9KHR4"/>
<keyword evidence="2" id="KW-1185">Reference proteome</keyword>
<comment type="caution">
    <text evidence="1">The sequence shown here is derived from an EMBL/GenBank/DDBJ whole genome shotgun (WGS) entry which is preliminary data.</text>
</comment>
<dbReference type="Proteomes" id="UP001367508">
    <property type="component" value="Unassembled WGS sequence"/>
</dbReference>